<feature type="transmembrane region" description="Helical" evidence="6">
    <location>
        <begin position="159"/>
        <end position="181"/>
    </location>
</feature>
<keyword evidence="3 6" id="KW-0812">Transmembrane</keyword>
<evidence type="ECO:0000256" key="5">
    <source>
        <dbReference type="ARBA" id="ARBA00023136"/>
    </source>
</evidence>
<keyword evidence="2" id="KW-1003">Cell membrane</keyword>
<dbReference type="RefSeq" id="WP_216571380.1">
    <property type="nucleotide sequence ID" value="NZ_JAHLOQ010000039.1"/>
</dbReference>
<evidence type="ECO:0000256" key="3">
    <source>
        <dbReference type="ARBA" id="ARBA00022692"/>
    </source>
</evidence>
<feature type="transmembrane region" description="Helical" evidence="6">
    <location>
        <begin position="472"/>
        <end position="490"/>
    </location>
</feature>
<feature type="transmembrane region" description="Helical" evidence="6">
    <location>
        <begin position="321"/>
        <end position="339"/>
    </location>
</feature>
<organism evidence="7 8">
    <name type="scientific">Intestinibacter bartlettii</name>
    <dbReference type="NCBI Taxonomy" id="261299"/>
    <lineage>
        <taxon>Bacteria</taxon>
        <taxon>Bacillati</taxon>
        <taxon>Bacillota</taxon>
        <taxon>Clostridia</taxon>
        <taxon>Peptostreptococcales</taxon>
        <taxon>Peptostreptococcaceae</taxon>
        <taxon>Intestinibacter</taxon>
    </lineage>
</organism>
<evidence type="ECO:0000256" key="1">
    <source>
        <dbReference type="ARBA" id="ARBA00004651"/>
    </source>
</evidence>
<feature type="transmembrane region" description="Helical" evidence="6">
    <location>
        <begin position="398"/>
        <end position="420"/>
    </location>
</feature>
<dbReference type="InterPro" id="IPR050833">
    <property type="entry name" value="Poly_Biosynth_Transport"/>
</dbReference>
<dbReference type="PANTHER" id="PTHR30250">
    <property type="entry name" value="PST FAMILY PREDICTED COLANIC ACID TRANSPORTER"/>
    <property type="match status" value="1"/>
</dbReference>
<feature type="transmembrane region" description="Helical" evidence="6">
    <location>
        <begin position="351"/>
        <end position="369"/>
    </location>
</feature>
<sequence length="523" mass="59009">MRRKNLIINTFLLTFSTMSLGLLGMVFRIYLSNQIGSEGMGLYQLIMSINVFAWTIAISGIRVTLTRLIAEEIGKKSSKDKIIRLLRCGFIYTLFFSSISALSLYYGSHFISTVLIGDIRAQIPLQILSFSMPFIGISACFNGYFYGCRKVIKSITADFIENITMIVIVSVFITSFSTSNLEYTCSYITLGMTLGSIIACFCAYIMYMFEKKNPPAKGMRTSRKTIFTEVVSVALPIAGSAYVQTFLRSIEDILIPKALKSHGSSTATSLSIFGVIKGMALPLLNFPSIFLASFSTLIIPEIAQYNVLNRQKSVNFVISKVIKFTLIIALFSTGFFMAYSNELGQSLYHNAEVGIMLKILAPLIPFMYLDRIVDGSLNALDQQVYTLRYNLIDMTVRICIINLLIPLFGIEGFIMVLFISTTLNFSLSANRLLKVTKLDFSIFNWVIKPIVSIFTSTFVVKKLFYYLNIEHLVIEGLIVFTIYVILLFLLKCISKKDITWFVDAFKKDPKKSSWSELNLYKQI</sequence>
<feature type="transmembrane region" description="Helical" evidence="6">
    <location>
        <begin position="270"/>
        <end position="300"/>
    </location>
</feature>
<name>A0ABS6DZ46_9FIRM</name>
<feature type="transmembrane region" description="Helical" evidence="6">
    <location>
        <begin position="230"/>
        <end position="250"/>
    </location>
</feature>
<keyword evidence="4 6" id="KW-1133">Transmembrane helix</keyword>
<comment type="subcellular location">
    <subcellularLocation>
        <location evidence="1">Cell membrane</location>
        <topology evidence="1">Multi-pass membrane protein</topology>
    </subcellularLocation>
</comment>
<gene>
    <name evidence="7" type="ORF">KQI20_11755</name>
</gene>
<keyword evidence="8" id="KW-1185">Reference proteome</keyword>
<feature type="transmembrane region" description="Helical" evidence="6">
    <location>
        <begin position="127"/>
        <end position="147"/>
    </location>
</feature>
<dbReference type="InterPro" id="IPR002797">
    <property type="entry name" value="Polysacc_synth"/>
</dbReference>
<evidence type="ECO:0000313" key="8">
    <source>
        <dbReference type="Proteomes" id="UP001196301"/>
    </source>
</evidence>
<evidence type="ECO:0000256" key="4">
    <source>
        <dbReference type="ARBA" id="ARBA00022989"/>
    </source>
</evidence>
<dbReference type="PANTHER" id="PTHR30250:SF21">
    <property type="entry name" value="LIPID II FLIPPASE MURJ"/>
    <property type="match status" value="1"/>
</dbReference>
<evidence type="ECO:0000256" key="6">
    <source>
        <dbReference type="SAM" id="Phobius"/>
    </source>
</evidence>
<feature type="transmembrane region" description="Helical" evidence="6">
    <location>
        <begin position="7"/>
        <end position="30"/>
    </location>
</feature>
<feature type="transmembrane region" description="Helical" evidence="6">
    <location>
        <begin position="187"/>
        <end position="209"/>
    </location>
</feature>
<dbReference type="InterPro" id="IPR024923">
    <property type="entry name" value="PG_synth_SpoVB"/>
</dbReference>
<comment type="caution">
    <text evidence="7">The sequence shown here is derived from an EMBL/GenBank/DDBJ whole genome shotgun (WGS) entry which is preliminary data.</text>
</comment>
<dbReference type="Pfam" id="PF01943">
    <property type="entry name" value="Polysacc_synt"/>
    <property type="match status" value="1"/>
</dbReference>
<evidence type="ECO:0000313" key="7">
    <source>
        <dbReference type="EMBL" id="MBU5337117.1"/>
    </source>
</evidence>
<dbReference type="EMBL" id="JAHLOQ010000039">
    <property type="protein sequence ID" value="MBU5337117.1"/>
    <property type="molecule type" value="Genomic_DNA"/>
</dbReference>
<evidence type="ECO:0000256" key="2">
    <source>
        <dbReference type="ARBA" id="ARBA00022475"/>
    </source>
</evidence>
<proteinExistence type="predicted"/>
<accession>A0ABS6DZ46</accession>
<keyword evidence="5 6" id="KW-0472">Membrane</keyword>
<feature type="transmembrane region" description="Helical" evidence="6">
    <location>
        <begin position="42"/>
        <end position="65"/>
    </location>
</feature>
<feature type="transmembrane region" description="Helical" evidence="6">
    <location>
        <begin position="85"/>
        <end position="107"/>
    </location>
</feature>
<dbReference type="PIRSF" id="PIRSF038958">
    <property type="entry name" value="PG_synth_SpoVB"/>
    <property type="match status" value="1"/>
</dbReference>
<dbReference type="Proteomes" id="UP001196301">
    <property type="component" value="Unassembled WGS sequence"/>
</dbReference>
<reference evidence="7 8" key="1">
    <citation type="submission" date="2021-06" db="EMBL/GenBank/DDBJ databases">
        <authorList>
            <person name="Sun Q."/>
            <person name="Li D."/>
        </authorList>
    </citation>
    <scope>NUCLEOTIDE SEQUENCE [LARGE SCALE GENOMIC DNA]</scope>
    <source>
        <strain evidence="7 8">N19</strain>
    </source>
</reference>
<protein>
    <submittedName>
        <fullName evidence="7">Oligosaccharide flippase family protein</fullName>
    </submittedName>
</protein>